<dbReference type="KEGG" id="ruf:TH63_15465"/>
<keyword evidence="3" id="KW-1185">Reference proteome</keyword>
<name>A0A0H4VN09_9BACT</name>
<dbReference type="InterPro" id="IPR021314">
    <property type="entry name" value="DUF2911"/>
</dbReference>
<dbReference type="PROSITE" id="PS51257">
    <property type="entry name" value="PROKAR_LIPOPROTEIN"/>
    <property type="match status" value="1"/>
</dbReference>
<gene>
    <name evidence="2" type="ORF">TH63_15465</name>
</gene>
<protein>
    <recommendedName>
        <fullName evidence="4">DUF2911 domain-containing protein</fullName>
    </recommendedName>
</protein>
<proteinExistence type="predicted"/>
<dbReference type="PATRIC" id="fig|1379910.4.peg.3371"/>
<evidence type="ECO:0000313" key="2">
    <source>
        <dbReference type="EMBL" id="AKQ46703.1"/>
    </source>
</evidence>
<dbReference type="Proteomes" id="UP000036458">
    <property type="component" value="Chromosome"/>
</dbReference>
<evidence type="ECO:0000313" key="3">
    <source>
        <dbReference type="Proteomes" id="UP000036458"/>
    </source>
</evidence>
<feature type="chain" id="PRO_5005212003" description="DUF2911 domain-containing protein" evidence="1">
    <location>
        <begin position="28"/>
        <end position="217"/>
    </location>
</feature>
<dbReference type="AlphaFoldDB" id="A0A0H4VN09"/>
<evidence type="ECO:0000256" key="1">
    <source>
        <dbReference type="SAM" id="SignalP"/>
    </source>
</evidence>
<dbReference type="Pfam" id="PF11138">
    <property type="entry name" value="DUF2911"/>
    <property type="match status" value="1"/>
</dbReference>
<dbReference type="STRING" id="1379910.TH63_15465"/>
<sequence>MMYSKTTFPVLLTALSLAFLSCEQKPAANQVPATVPQSQTADSVTTTQAFPVDSGAVVIQVQPEADTLKGSLKAVATGKIGTTNLQVNYHSPAVRNRMIWGGLVAYDRVWVTGAHSATSLQIDGPITIGGVQIPAGKYALFTIPGRDQWTVIINKNWEQHLADKYSEKEDLVRISVKPTKTAQKQERLRYEITPESDTKGSIDMTWEKVKISVPVSL</sequence>
<evidence type="ECO:0008006" key="4">
    <source>
        <dbReference type="Google" id="ProtNLM"/>
    </source>
</evidence>
<dbReference type="EMBL" id="CP010777">
    <property type="protein sequence ID" value="AKQ46703.1"/>
    <property type="molecule type" value="Genomic_DNA"/>
</dbReference>
<keyword evidence="1" id="KW-0732">Signal</keyword>
<feature type="signal peptide" evidence="1">
    <location>
        <begin position="1"/>
        <end position="27"/>
    </location>
</feature>
<accession>A0A0H4VN09</accession>
<organism evidence="2 3">
    <name type="scientific">Rufibacter radiotolerans</name>
    <dbReference type="NCBI Taxonomy" id="1379910"/>
    <lineage>
        <taxon>Bacteria</taxon>
        <taxon>Pseudomonadati</taxon>
        <taxon>Bacteroidota</taxon>
        <taxon>Cytophagia</taxon>
        <taxon>Cytophagales</taxon>
        <taxon>Hymenobacteraceae</taxon>
        <taxon>Rufibacter</taxon>
    </lineage>
</organism>
<dbReference type="RefSeq" id="WP_048921734.1">
    <property type="nucleotide sequence ID" value="NZ_CP010777.1"/>
</dbReference>
<reference evidence="2 3" key="1">
    <citation type="submission" date="2015-01" db="EMBL/GenBank/DDBJ databases">
        <title>Rufibacter sp./DG31D/ whole genome sequencing.</title>
        <authorList>
            <person name="Kim M.K."/>
            <person name="Srinivasan S."/>
            <person name="Lee J.-J."/>
        </authorList>
    </citation>
    <scope>NUCLEOTIDE SEQUENCE [LARGE SCALE GENOMIC DNA]</scope>
    <source>
        <strain evidence="2 3">DG31D</strain>
    </source>
</reference>